<dbReference type="InterPro" id="IPR006680">
    <property type="entry name" value="Amidohydro-rel"/>
</dbReference>
<proteinExistence type="predicted"/>
<name>A0A172RWF3_9ACTN</name>
<accession>A0A172RWF3</accession>
<evidence type="ECO:0000256" key="2">
    <source>
        <dbReference type="ARBA" id="ARBA00022801"/>
    </source>
</evidence>
<dbReference type="InterPro" id="IPR032466">
    <property type="entry name" value="Metal_Hydrolase"/>
</dbReference>
<dbReference type="PANTHER" id="PTHR43794">
    <property type="entry name" value="AMINOHYDROLASE SSNA-RELATED"/>
    <property type="match status" value="1"/>
</dbReference>
<dbReference type="InterPro" id="IPR054418">
    <property type="entry name" value="MQNX/HUTI_composite_N"/>
</dbReference>
<dbReference type="GO" id="GO:0016810">
    <property type="term" value="F:hydrolase activity, acting on carbon-nitrogen (but not peptide) bonds"/>
    <property type="evidence" value="ECO:0007669"/>
    <property type="project" value="InterPro"/>
</dbReference>
<dbReference type="KEGG" id="ddt:AAY81_01560"/>
<dbReference type="PANTHER" id="PTHR43794:SF11">
    <property type="entry name" value="AMIDOHYDROLASE-RELATED DOMAIN-CONTAINING PROTEIN"/>
    <property type="match status" value="1"/>
</dbReference>
<dbReference type="Gene3D" id="2.30.40.10">
    <property type="entry name" value="Urease, subunit C, domain 1"/>
    <property type="match status" value="1"/>
</dbReference>
<dbReference type="GO" id="GO:0046872">
    <property type="term" value="F:metal ion binding"/>
    <property type="evidence" value="ECO:0007669"/>
    <property type="project" value="UniProtKB-KW"/>
</dbReference>
<dbReference type="EMBL" id="FOEC01000010">
    <property type="protein sequence ID" value="SEO89956.1"/>
    <property type="molecule type" value="Genomic_DNA"/>
</dbReference>
<reference evidence="7" key="1">
    <citation type="submission" date="2016-10" db="EMBL/GenBank/DDBJ databases">
        <authorList>
            <person name="Varghese N."/>
        </authorList>
    </citation>
    <scope>NUCLEOTIDE SEQUENCE [LARGE SCALE GENOMIC DNA]</scope>
    <source>
        <strain evidence="7">DSM 21843</strain>
    </source>
</reference>
<dbReference type="RefSeq" id="WP_066660562.1">
    <property type="nucleotide sequence ID" value="NZ_CP011402.1"/>
</dbReference>
<sequence length="457" mass="49665">MLLCAEYVLPITSDPIEAGAVLISEGRIRDIGPVEQLRARYANEEIRDFGQAAILPGFVNAHCHMEYTVLRGMMHDEPYATWMGRVSALSSTLNAADLYDSTLIGGLESIASGITCAANIASSEPAVRAMNDLGMRGIAYREVGAMDGRRVNYAMRQAIEDIESWRGMVDGDLLQIGIAPAPLYECHPRVFTEAAKYAADTTPLAMHVASSREEYAFIKYGRTPFSVDAMKRRGYMEVPPWLPTGATPVNYALNWGAFEAENVTVVHGVHVRWDDIQKLRQYGVGVAHCPRCNANLGMGVAPIEEYMKAGMAIGLGTDSPAATDSTDIFAEMRIGMMVQRAVSSETNWFISSHDLLEMATIGGARTMHIDDQVGSLEVGKMADIIAVDLSGSHSTPTNDPCAAVVNTATPNDVLMTMVGGKALYDQGKWNIQAPFGSSVAQMIKTRTRLRRQCADTL</sequence>
<dbReference type="InterPro" id="IPR011059">
    <property type="entry name" value="Metal-dep_hydrolase_composite"/>
</dbReference>
<dbReference type="InterPro" id="IPR050287">
    <property type="entry name" value="MTA/SAH_deaminase"/>
</dbReference>
<dbReference type="Pfam" id="PF22039">
    <property type="entry name" value="HUTI_composite_bact"/>
    <property type="match status" value="1"/>
</dbReference>
<dbReference type="SUPFAM" id="SSF51338">
    <property type="entry name" value="Composite domain of metallo-dependent hydrolases"/>
    <property type="match status" value="1"/>
</dbReference>
<evidence type="ECO:0000259" key="4">
    <source>
        <dbReference type="Pfam" id="PF01979"/>
    </source>
</evidence>
<gene>
    <name evidence="6" type="ORF">SAMN02910314_01557</name>
</gene>
<keyword evidence="3" id="KW-0862">Zinc</keyword>
<feature type="domain" description="Aminodeoxyfutalosine deaminase/Imidazolonepropionase-like composite" evidence="5">
    <location>
        <begin position="19"/>
        <end position="41"/>
    </location>
</feature>
<dbReference type="AlphaFoldDB" id="A0A172RWF3"/>
<dbReference type="Gene3D" id="3.20.20.140">
    <property type="entry name" value="Metal-dependent hydrolases"/>
    <property type="match status" value="1"/>
</dbReference>
<dbReference type="STRING" id="79604.AAY81_01560"/>
<feature type="domain" description="Amidohydrolase-related" evidence="4">
    <location>
        <begin position="54"/>
        <end position="422"/>
    </location>
</feature>
<keyword evidence="7" id="KW-1185">Reference proteome</keyword>
<keyword evidence="1" id="KW-0479">Metal-binding</keyword>
<evidence type="ECO:0000313" key="6">
    <source>
        <dbReference type="EMBL" id="SEO89956.1"/>
    </source>
</evidence>
<evidence type="ECO:0000256" key="1">
    <source>
        <dbReference type="ARBA" id="ARBA00022723"/>
    </source>
</evidence>
<dbReference type="Proteomes" id="UP000182975">
    <property type="component" value="Unassembled WGS sequence"/>
</dbReference>
<evidence type="ECO:0000259" key="5">
    <source>
        <dbReference type="Pfam" id="PF22039"/>
    </source>
</evidence>
<dbReference type="Pfam" id="PF01979">
    <property type="entry name" value="Amidohydro_1"/>
    <property type="match status" value="1"/>
</dbReference>
<evidence type="ECO:0000256" key="3">
    <source>
        <dbReference type="ARBA" id="ARBA00022833"/>
    </source>
</evidence>
<keyword evidence="2" id="KW-0378">Hydrolase</keyword>
<protein>
    <submittedName>
        <fullName evidence="6">Cytosine/adenosine deaminase</fullName>
    </submittedName>
</protein>
<organism evidence="6 7">
    <name type="scientific">Denitrobacterium detoxificans</name>
    <dbReference type="NCBI Taxonomy" id="79604"/>
    <lineage>
        <taxon>Bacteria</taxon>
        <taxon>Bacillati</taxon>
        <taxon>Actinomycetota</taxon>
        <taxon>Coriobacteriia</taxon>
        <taxon>Eggerthellales</taxon>
        <taxon>Eggerthellaceae</taxon>
        <taxon>Denitrobacterium</taxon>
    </lineage>
</organism>
<dbReference type="OrthoDB" id="3189065at2"/>
<evidence type="ECO:0000313" key="7">
    <source>
        <dbReference type="Proteomes" id="UP000182975"/>
    </source>
</evidence>
<dbReference type="SUPFAM" id="SSF51556">
    <property type="entry name" value="Metallo-dependent hydrolases"/>
    <property type="match status" value="1"/>
</dbReference>
<dbReference type="PATRIC" id="fig|79604.3.peg.322"/>